<dbReference type="OrthoDB" id="1932768at2"/>
<keyword evidence="1" id="KW-1133">Transmembrane helix</keyword>
<evidence type="ECO:0000313" key="3">
    <source>
        <dbReference type="Proteomes" id="UP000030635"/>
    </source>
</evidence>
<keyword evidence="3" id="KW-1185">Reference proteome</keyword>
<evidence type="ECO:0000256" key="1">
    <source>
        <dbReference type="SAM" id="Phobius"/>
    </source>
</evidence>
<feature type="transmembrane region" description="Helical" evidence="1">
    <location>
        <begin position="6"/>
        <end position="34"/>
    </location>
</feature>
<reference evidence="2 3" key="1">
    <citation type="journal article" date="2015" name="Infect. Genet. Evol.">
        <title>Genomic sequences of six botulinum neurotoxin-producing strains representing three clostridial species illustrate the mobility and diversity of botulinum neurotoxin genes.</title>
        <authorList>
            <person name="Smith T.J."/>
            <person name="Hill K.K."/>
            <person name="Xie G."/>
            <person name="Foley B.T."/>
            <person name="Williamson C.H."/>
            <person name="Foster J.T."/>
            <person name="Johnson S.L."/>
            <person name="Chertkov O."/>
            <person name="Teshima H."/>
            <person name="Gibbons H.S."/>
            <person name="Johnsky L.A."/>
            <person name="Karavis M.A."/>
            <person name="Smith L.A."/>
        </authorList>
    </citation>
    <scope>NUCLEOTIDE SEQUENCE [LARGE SCALE GENOMIC DNA]</scope>
    <source>
        <strain evidence="2">Sullivan</strain>
    </source>
</reference>
<dbReference type="eggNOG" id="ENOG5030GX4">
    <property type="taxonomic scope" value="Bacteria"/>
</dbReference>
<accession>A0A0A7G1Y3</accession>
<gene>
    <name evidence="2" type="ORF">U729_138</name>
</gene>
<dbReference type="RefSeq" id="WP_039310782.1">
    <property type="nucleotide sequence ID" value="NZ_CP006905.1"/>
</dbReference>
<dbReference type="HOGENOM" id="CLU_1683472_0_0_9"/>
<dbReference type="KEGG" id="cbv:U729_138"/>
<organism evidence="2 3">
    <name type="scientific">Clostridium baratii str. Sullivan</name>
    <dbReference type="NCBI Taxonomy" id="1415775"/>
    <lineage>
        <taxon>Bacteria</taxon>
        <taxon>Bacillati</taxon>
        <taxon>Bacillota</taxon>
        <taxon>Clostridia</taxon>
        <taxon>Eubacteriales</taxon>
        <taxon>Clostridiaceae</taxon>
        <taxon>Clostridium</taxon>
    </lineage>
</organism>
<keyword evidence="1" id="KW-0472">Membrane</keyword>
<evidence type="ECO:0000313" key="2">
    <source>
        <dbReference type="EMBL" id="AIY85021.1"/>
    </source>
</evidence>
<proteinExistence type="predicted"/>
<protein>
    <submittedName>
        <fullName evidence="2">Putative membrane protein</fullName>
    </submittedName>
</protein>
<feature type="transmembrane region" description="Helical" evidence="1">
    <location>
        <begin position="67"/>
        <end position="92"/>
    </location>
</feature>
<feature type="transmembrane region" description="Helical" evidence="1">
    <location>
        <begin position="112"/>
        <end position="137"/>
    </location>
</feature>
<sequence length="156" mass="17518">MDILNNGVAIFSGILLLITICTIINYIITSLALYNVAKAERDDKPWLAWIPVGNAYMTIKLGKGNMLFIIPFVLAMVFGGVIRNISMIVYTVYSIYMYKNICDRYNASFMPILIGALALIVGVVPALINVNILIYLIGLYGQWNLYRCVTKRVKVQ</sequence>
<dbReference type="Proteomes" id="UP000030635">
    <property type="component" value="Chromosome"/>
</dbReference>
<dbReference type="EMBL" id="CP006905">
    <property type="protein sequence ID" value="AIY85021.1"/>
    <property type="molecule type" value="Genomic_DNA"/>
</dbReference>
<dbReference type="AlphaFoldDB" id="A0A0A7G1Y3"/>
<dbReference type="STRING" id="1561.NPD11_2837"/>
<keyword evidence="1" id="KW-0812">Transmembrane</keyword>
<name>A0A0A7G1Y3_9CLOT</name>